<evidence type="ECO:0000313" key="3">
    <source>
        <dbReference type="Proteomes" id="UP000248806"/>
    </source>
</evidence>
<organism evidence="2 3">
    <name type="scientific">Thermosporothrix hazakensis</name>
    <dbReference type="NCBI Taxonomy" id="644383"/>
    <lineage>
        <taxon>Bacteria</taxon>
        <taxon>Bacillati</taxon>
        <taxon>Chloroflexota</taxon>
        <taxon>Ktedonobacteria</taxon>
        <taxon>Ktedonobacterales</taxon>
        <taxon>Thermosporotrichaceae</taxon>
        <taxon>Thermosporothrix</taxon>
    </lineage>
</organism>
<dbReference type="EMBL" id="QKUF01000001">
    <property type="protein sequence ID" value="PZW36638.1"/>
    <property type="molecule type" value="Genomic_DNA"/>
</dbReference>
<dbReference type="Proteomes" id="UP000248806">
    <property type="component" value="Unassembled WGS sequence"/>
</dbReference>
<keyword evidence="1" id="KW-0812">Transmembrane</keyword>
<dbReference type="AlphaFoldDB" id="A0A326UDN7"/>
<comment type="caution">
    <text evidence="2">The sequence shown here is derived from an EMBL/GenBank/DDBJ whole genome shotgun (WGS) entry which is preliminary data.</text>
</comment>
<evidence type="ECO:0000313" key="2">
    <source>
        <dbReference type="EMBL" id="PZW36638.1"/>
    </source>
</evidence>
<keyword evidence="1" id="KW-1133">Transmembrane helix</keyword>
<reference evidence="2 3" key="1">
    <citation type="submission" date="2018-06" db="EMBL/GenBank/DDBJ databases">
        <title>Genomic Encyclopedia of Archaeal and Bacterial Type Strains, Phase II (KMG-II): from individual species to whole genera.</title>
        <authorList>
            <person name="Goeker M."/>
        </authorList>
    </citation>
    <scope>NUCLEOTIDE SEQUENCE [LARGE SCALE GENOMIC DNA]</scope>
    <source>
        <strain evidence="2 3">ATCC BAA-1881</strain>
    </source>
</reference>
<feature type="transmembrane region" description="Helical" evidence="1">
    <location>
        <begin position="104"/>
        <end position="126"/>
    </location>
</feature>
<accession>A0A326UDN7</accession>
<feature type="transmembrane region" description="Helical" evidence="1">
    <location>
        <begin position="53"/>
        <end position="79"/>
    </location>
</feature>
<keyword evidence="3" id="KW-1185">Reference proteome</keyword>
<sequence>MTLCCHLYYVKGAMQKMYIKMQSMELEQRQTLLDPHTPLFQQARLSRFRPGKILTILITALLSFVFLLLPNYLLIPAFYKICSIFSLREQVYALYRDTDSLKSAAGYIWICFIWLAAVVLLLWLLIVKSVLFAPSA</sequence>
<name>A0A326UDN7_THEHA</name>
<keyword evidence="1" id="KW-0472">Membrane</keyword>
<evidence type="ECO:0000256" key="1">
    <source>
        <dbReference type="SAM" id="Phobius"/>
    </source>
</evidence>
<proteinExistence type="predicted"/>
<gene>
    <name evidence="2" type="ORF">EI42_00817</name>
</gene>
<protein>
    <submittedName>
        <fullName evidence="2">Uncharacterized protein</fullName>
    </submittedName>
</protein>